<dbReference type="RefSeq" id="WP_062411704.1">
    <property type="nucleotide sequence ID" value="NZ_JAJCIO010000036.1"/>
</dbReference>
<reference evidence="2 3" key="1">
    <citation type="submission" date="2022-06" db="EMBL/GenBank/DDBJ databases">
        <title>Isolation of gut microbiota from human fecal samples.</title>
        <authorList>
            <person name="Pamer E.G."/>
            <person name="Barat B."/>
            <person name="Waligurski E."/>
            <person name="Medina S."/>
            <person name="Paddock L."/>
            <person name="Mostad J."/>
        </authorList>
    </citation>
    <scope>NUCLEOTIDE SEQUENCE [LARGE SCALE GENOMIC DNA]</scope>
    <source>
        <strain evidence="2 3">DFI.1.1</strain>
    </source>
</reference>
<gene>
    <name evidence="2" type="ORF">NE675_11380</name>
</gene>
<organism evidence="2 3">
    <name type="scientific">Megasphaera massiliensis</name>
    <dbReference type="NCBI Taxonomy" id="1232428"/>
    <lineage>
        <taxon>Bacteria</taxon>
        <taxon>Bacillati</taxon>
        <taxon>Bacillota</taxon>
        <taxon>Negativicutes</taxon>
        <taxon>Veillonellales</taxon>
        <taxon>Veillonellaceae</taxon>
        <taxon>Megasphaera</taxon>
    </lineage>
</organism>
<dbReference type="Proteomes" id="UP001206692">
    <property type="component" value="Unassembled WGS sequence"/>
</dbReference>
<feature type="chain" id="PRO_5045569453" evidence="1">
    <location>
        <begin position="21"/>
        <end position="118"/>
    </location>
</feature>
<keyword evidence="3" id="KW-1185">Reference proteome</keyword>
<proteinExistence type="predicted"/>
<comment type="caution">
    <text evidence="2">The sequence shown here is derived from an EMBL/GenBank/DDBJ whole genome shotgun (WGS) entry which is preliminary data.</text>
</comment>
<evidence type="ECO:0000313" key="3">
    <source>
        <dbReference type="Proteomes" id="UP001206692"/>
    </source>
</evidence>
<protein>
    <submittedName>
        <fullName evidence="2">Uncharacterized protein</fullName>
    </submittedName>
</protein>
<sequence>MKKAKIFLSILFLVFSFVGASFYTAPQVYAKRMDDRFTYQALQRMEGDWYNSKGAVVLSIHDGYINGCEVLGGYDFAGGASKATGKFLIAEANGSRYLIIDWNLPQYIKFYGETLYRY</sequence>
<name>A0ABT1SUQ5_9FIRM</name>
<evidence type="ECO:0000256" key="1">
    <source>
        <dbReference type="SAM" id="SignalP"/>
    </source>
</evidence>
<dbReference type="EMBL" id="JANGEW010000032">
    <property type="protein sequence ID" value="MCQ5343620.1"/>
    <property type="molecule type" value="Genomic_DNA"/>
</dbReference>
<accession>A0ABT1SUQ5</accession>
<keyword evidence="1" id="KW-0732">Signal</keyword>
<feature type="signal peptide" evidence="1">
    <location>
        <begin position="1"/>
        <end position="20"/>
    </location>
</feature>
<evidence type="ECO:0000313" key="2">
    <source>
        <dbReference type="EMBL" id="MCQ5343620.1"/>
    </source>
</evidence>